<dbReference type="InterPro" id="IPR002524">
    <property type="entry name" value="Cation_efflux"/>
</dbReference>
<evidence type="ECO:0000313" key="11">
    <source>
        <dbReference type="EMBL" id="EHP86803.1"/>
    </source>
</evidence>
<dbReference type="Pfam" id="PF01545">
    <property type="entry name" value="Cation_efflux"/>
    <property type="match status" value="1"/>
</dbReference>
<dbReference type="Gene3D" id="3.30.420.130">
    <property type="entry name" value="Dinitrogenase iron-molybdenum cofactor biosynthesis domain"/>
    <property type="match status" value="1"/>
</dbReference>
<keyword evidence="3" id="KW-0813">Transport</keyword>
<dbReference type="Pfam" id="PF02579">
    <property type="entry name" value="Nitro_FeMo-Co"/>
    <property type="match status" value="1"/>
</dbReference>
<dbReference type="InterPro" id="IPR036105">
    <property type="entry name" value="DiNase_FeMo-co_biosyn_sf"/>
</dbReference>
<comment type="caution">
    <text evidence="11">The sequence shown here is derived from an EMBL/GenBank/DDBJ whole genome shotgun (WGS) entry which is preliminary data.</text>
</comment>
<evidence type="ECO:0000313" key="12">
    <source>
        <dbReference type="Proteomes" id="UP000003706"/>
    </source>
</evidence>
<evidence type="ECO:0000256" key="5">
    <source>
        <dbReference type="ARBA" id="ARBA00022989"/>
    </source>
</evidence>
<evidence type="ECO:0000256" key="6">
    <source>
        <dbReference type="ARBA" id="ARBA00023136"/>
    </source>
</evidence>
<dbReference type="PANTHER" id="PTHR43840">
    <property type="entry name" value="MITOCHONDRIAL METAL TRANSPORTER 1-RELATED"/>
    <property type="match status" value="1"/>
</dbReference>
<dbReference type="SUPFAM" id="SSF160240">
    <property type="entry name" value="Cation efflux protein cytoplasmic domain-like"/>
    <property type="match status" value="1"/>
</dbReference>
<evidence type="ECO:0000256" key="7">
    <source>
        <dbReference type="SAM" id="Phobius"/>
    </source>
</evidence>
<dbReference type="InterPro" id="IPR027469">
    <property type="entry name" value="Cation_efflux_TMD_sf"/>
</dbReference>
<feature type="transmembrane region" description="Helical" evidence="7">
    <location>
        <begin position="46"/>
        <end position="64"/>
    </location>
</feature>
<dbReference type="Proteomes" id="UP000003706">
    <property type="component" value="Unassembled WGS sequence"/>
</dbReference>
<dbReference type="InterPro" id="IPR050291">
    <property type="entry name" value="CDF_Transporter"/>
</dbReference>
<comment type="similarity">
    <text evidence="2">Belongs to the cation diffusion facilitator (CDF) transporter (TC 2.A.4) family.</text>
</comment>
<dbReference type="GO" id="GO:0008324">
    <property type="term" value="F:monoatomic cation transmembrane transporter activity"/>
    <property type="evidence" value="ECO:0007669"/>
    <property type="project" value="InterPro"/>
</dbReference>
<dbReference type="FunFam" id="1.20.1510.10:FF:000006">
    <property type="entry name" value="Divalent cation efflux transporter"/>
    <property type="match status" value="1"/>
</dbReference>
<dbReference type="NCBIfam" id="TIGR01297">
    <property type="entry name" value="CDF"/>
    <property type="match status" value="1"/>
</dbReference>
<accession>H1KYQ6</accession>
<feature type="domain" description="Dinitrogenase iron-molybdenum cofactor biosynthesis" evidence="9">
    <location>
        <begin position="309"/>
        <end position="400"/>
    </location>
</feature>
<dbReference type="InterPro" id="IPR036837">
    <property type="entry name" value="Cation_efflux_CTD_sf"/>
</dbReference>
<feature type="transmembrane region" description="Helical" evidence="7">
    <location>
        <begin position="154"/>
        <end position="176"/>
    </location>
</feature>
<keyword evidence="6 7" id="KW-0472">Membrane</keyword>
<dbReference type="InterPro" id="IPR027470">
    <property type="entry name" value="Cation_efflux_CTD"/>
</dbReference>
<evidence type="ECO:0000256" key="4">
    <source>
        <dbReference type="ARBA" id="ARBA00022692"/>
    </source>
</evidence>
<feature type="transmembrane region" description="Helical" evidence="7">
    <location>
        <begin position="182"/>
        <end position="199"/>
    </location>
</feature>
<dbReference type="InterPro" id="IPR058533">
    <property type="entry name" value="Cation_efflux_TM"/>
</dbReference>
<name>H1KYQ6_9EURY</name>
<dbReference type="PANTHER" id="PTHR43840:SF15">
    <property type="entry name" value="MITOCHONDRIAL METAL TRANSPORTER 1-RELATED"/>
    <property type="match status" value="1"/>
</dbReference>
<dbReference type="InterPro" id="IPR033913">
    <property type="entry name" value="MTH1175_dom"/>
</dbReference>
<evidence type="ECO:0000259" key="10">
    <source>
        <dbReference type="Pfam" id="PF16916"/>
    </source>
</evidence>
<keyword evidence="4 7" id="KW-0812">Transmembrane</keyword>
<dbReference type="OrthoDB" id="8907at2157"/>
<dbReference type="InterPro" id="IPR003731">
    <property type="entry name" value="Di-Nase_FeMo-co_biosynth"/>
</dbReference>
<dbReference type="STRING" id="647171.MetfoDRAFT_0929"/>
<protein>
    <submittedName>
        <fullName evidence="11">Cation diffusion facilitator family transporter</fullName>
    </submittedName>
</protein>
<dbReference type="EMBL" id="AGJL01000020">
    <property type="protein sequence ID" value="EHP86803.1"/>
    <property type="molecule type" value="Genomic_DNA"/>
</dbReference>
<keyword evidence="5 7" id="KW-1133">Transmembrane helix</keyword>
<comment type="subcellular location">
    <subcellularLocation>
        <location evidence="1">Membrane</location>
        <topology evidence="1">Multi-pass membrane protein</topology>
    </subcellularLocation>
</comment>
<feature type="transmembrane region" description="Helical" evidence="7">
    <location>
        <begin position="76"/>
        <end position="96"/>
    </location>
</feature>
<dbReference type="Pfam" id="PF16916">
    <property type="entry name" value="ZT_dimer"/>
    <property type="match status" value="1"/>
</dbReference>
<dbReference type="SUPFAM" id="SSF53146">
    <property type="entry name" value="Nitrogenase accessory factor-like"/>
    <property type="match status" value="1"/>
</dbReference>
<proteinExistence type="inferred from homology"/>
<evidence type="ECO:0000256" key="3">
    <source>
        <dbReference type="ARBA" id="ARBA00022448"/>
    </source>
</evidence>
<dbReference type="AlphaFoldDB" id="H1KYQ6"/>
<evidence type="ECO:0000256" key="2">
    <source>
        <dbReference type="ARBA" id="ARBA00008114"/>
    </source>
</evidence>
<dbReference type="GO" id="GO:0016020">
    <property type="term" value="C:membrane"/>
    <property type="evidence" value="ECO:0007669"/>
    <property type="project" value="UniProtKB-SubCell"/>
</dbReference>
<keyword evidence="12" id="KW-1185">Reference proteome</keyword>
<feature type="domain" description="Cation efflux protein transmembrane" evidence="8">
    <location>
        <begin position="15"/>
        <end position="207"/>
    </location>
</feature>
<feature type="domain" description="Cation efflux protein cytoplasmic" evidence="10">
    <location>
        <begin position="211"/>
        <end position="287"/>
    </location>
</feature>
<feature type="transmembrane region" description="Helical" evidence="7">
    <location>
        <begin position="12"/>
        <end position="34"/>
    </location>
</feature>
<evidence type="ECO:0000259" key="9">
    <source>
        <dbReference type="Pfam" id="PF02579"/>
    </source>
</evidence>
<organism evidence="11 12">
    <name type="scientific">Methanotorris formicicus Mc-S-70</name>
    <dbReference type="NCBI Taxonomy" id="647171"/>
    <lineage>
        <taxon>Archaea</taxon>
        <taxon>Methanobacteriati</taxon>
        <taxon>Methanobacteriota</taxon>
        <taxon>Methanomada group</taxon>
        <taxon>Methanococci</taxon>
        <taxon>Methanococcales</taxon>
        <taxon>Methanocaldococcaceae</taxon>
        <taxon>Methanotorris</taxon>
    </lineage>
</organism>
<dbReference type="SUPFAM" id="SSF161111">
    <property type="entry name" value="Cation efflux protein transmembrane domain-like"/>
    <property type="match status" value="1"/>
</dbReference>
<feature type="transmembrane region" description="Helical" evidence="7">
    <location>
        <begin position="116"/>
        <end position="133"/>
    </location>
</feature>
<reference evidence="11 12" key="1">
    <citation type="submission" date="2011-09" db="EMBL/GenBank/DDBJ databases">
        <title>The draft genome of Methanotorris formicicus Mc-S-70.</title>
        <authorList>
            <consortium name="US DOE Joint Genome Institute (JGI-PGF)"/>
            <person name="Lucas S."/>
            <person name="Han J."/>
            <person name="Lapidus A."/>
            <person name="Cheng J.-F."/>
            <person name="Goodwin L."/>
            <person name="Pitluck S."/>
            <person name="Peters L."/>
            <person name="Land M.L."/>
            <person name="Hauser L."/>
            <person name="Sieprawska-Lupa M."/>
            <person name="Takai K."/>
            <person name="Miyazaki J."/>
            <person name="Whitman W."/>
            <person name="Woyke T.J."/>
        </authorList>
    </citation>
    <scope>NUCLEOTIDE SEQUENCE [LARGE SCALE GENOMIC DNA]</scope>
    <source>
        <strain evidence="11 12">Mc-S-70</strain>
    </source>
</reference>
<sequence length="409" mass="45708">MNKVIDLKKGERVAVVSAILTFAIALLKGVVGYISGSIALMADALHSFSDVLGPIAVYIGLKFAQKDPNERFPYGYYRAETLASLAVSFLIFVTGIETLRESIERITNPTTISHPFAAVLALLISLAVVYYLYKYKEKVGREIHSQALMGEGQHSLVDFYTSIAALIAIISSYFGFTIIEPIVGAIISIAVILLGINLMKTDILMLMDFCDEEVVEEIRKTVLDVKGVEGVHNLKARKAGPFMFCEMHIEVDENLSFKEAHRISDDVVDKIRENIKNIDSITIHIDPIKMKKIRIAVPIESADKDRFKSKINKKFAFSPYFMFVDVSDGKITNSFIKENPAKNLEKKKGIETANFLIDNDVDVVIVKDIGMGSYNALRNKYARVVKTEENTVEEAINEFLECSKNNIDD</sequence>
<dbReference type="Gene3D" id="1.20.1510.10">
    <property type="entry name" value="Cation efflux protein transmembrane domain"/>
    <property type="match status" value="1"/>
</dbReference>
<evidence type="ECO:0000259" key="8">
    <source>
        <dbReference type="Pfam" id="PF01545"/>
    </source>
</evidence>
<dbReference type="Gene3D" id="3.30.70.1350">
    <property type="entry name" value="Cation efflux protein, cytoplasmic domain"/>
    <property type="match status" value="1"/>
</dbReference>
<evidence type="ECO:0000256" key="1">
    <source>
        <dbReference type="ARBA" id="ARBA00004141"/>
    </source>
</evidence>
<gene>
    <name evidence="11" type="ORF">MetfoDRAFT_0929</name>
</gene>
<dbReference type="CDD" id="cd00851">
    <property type="entry name" value="MTH1175"/>
    <property type="match status" value="1"/>
</dbReference>